<organism evidence="1 2">
    <name type="scientific">Saccharibacter floricola DSM 15669</name>
    <dbReference type="NCBI Taxonomy" id="1123227"/>
    <lineage>
        <taxon>Bacteria</taxon>
        <taxon>Pseudomonadati</taxon>
        <taxon>Pseudomonadota</taxon>
        <taxon>Alphaproteobacteria</taxon>
        <taxon>Acetobacterales</taxon>
        <taxon>Acetobacteraceae</taxon>
        <taxon>Saccharibacter</taxon>
    </lineage>
</organism>
<comment type="caution">
    <text evidence="1">The sequence shown here is derived from an EMBL/GenBank/DDBJ whole genome shotgun (WGS) entry which is preliminary data.</text>
</comment>
<sequence length="124" mass="12943">MTFSNVLTKVAPLLSSILEPAFGGLFHKYGAVAETAVRSAITKSDNGLNALVAVYRHYDETHPLVQTAISEAQSLLKMAGLNAPDADGLAMHIRAAIHDLASAFVSLEGSQAAAPVLAETQNVA</sequence>
<dbReference type="RefSeq" id="WP_018980450.1">
    <property type="nucleotide sequence ID" value="NZ_BAQD01000147.1"/>
</dbReference>
<evidence type="ECO:0000313" key="1">
    <source>
        <dbReference type="EMBL" id="GBQ08917.1"/>
    </source>
</evidence>
<dbReference type="Proteomes" id="UP001062901">
    <property type="component" value="Unassembled WGS sequence"/>
</dbReference>
<keyword evidence="2" id="KW-1185">Reference proteome</keyword>
<protein>
    <submittedName>
        <fullName evidence="1">Uncharacterized protein</fullName>
    </submittedName>
</protein>
<reference evidence="1" key="1">
    <citation type="submission" date="2013-04" db="EMBL/GenBank/DDBJ databases">
        <title>The genome sequencing project of 58 acetic acid bacteria.</title>
        <authorList>
            <person name="Okamoto-Kainuma A."/>
            <person name="Ishikawa M."/>
            <person name="Umino S."/>
            <person name="Koizumi Y."/>
            <person name="Shiwa Y."/>
            <person name="Yoshikawa H."/>
            <person name="Matsutani M."/>
            <person name="Matsushita K."/>
        </authorList>
    </citation>
    <scope>NUCLEOTIDE SEQUENCE</scope>
    <source>
        <strain evidence="1">DSM 15669</strain>
    </source>
</reference>
<evidence type="ECO:0000313" key="2">
    <source>
        <dbReference type="Proteomes" id="UP001062901"/>
    </source>
</evidence>
<dbReference type="EMBL" id="BAQD01000147">
    <property type="protein sequence ID" value="GBQ08917.1"/>
    <property type="molecule type" value="Genomic_DNA"/>
</dbReference>
<proteinExistence type="predicted"/>
<accession>A0ABQ0P176</accession>
<name>A0ABQ0P176_9PROT</name>
<gene>
    <name evidence="1" type="ORF">AA15669_1962</name>
</gene>